<dbReference type="InterPro" id="IPR037213">
    <property type="entry name" value="Run_dom_sf"/>
</dbReference>
<evidence type="ECO:0000256" key="3">
    <source>
        <dbReference type="SAM" id="MobiDB-lite"/>
    </source>
</evidence>
<keyword evidence="8" id="KW-1185">Reference proteome</keyword>
<dbReference type="KEGG" id="phu:Phum_PHUM103590"/>
<feature type="domain" description="SH3" evidence="4">
    <location>
        <begin position="1492"/>
        <end position="1551"/>
    </location>
</feature>
<evidence type="ECO:0000313" key="7">
    <source>
        <dbReference type="EnsemblMetazoa" id="PHUM103590-PA"/>
    </source>
</evidence>
<dbReference type="EMBL" id="AAZO01001234">
    <property type="status" value="NOT_ANNOTATED_CDS"/>
    <property type="molecule type" value="Genomic_DNA"/>
</dbReference>
<feature type="compositionally biased region" description="Polar residues" evidence="3">
    <location>
        <begin position="250"/>
        <end position="269"/>
    </location>
</feature>
<accession>E0VD15</accession>
<feature type="compositionally biased region" description="Basic and acidic residues" evidence="3">
    <location>
        <begin position="1153"/>
        <end position="1166"/>
    </location>
</feature>
<feature type="compositionally biased region" description="Polar residues" evidence="3">
    <location>
        <begin position="1350"/>
        <end position="1360"/>
    </location>
</feature>
<feature type="compositionally biased region" description="Polar residues" evidence="3">
    <location>
        <begin position="1397"/>
        <end position="1424"/>
    </location>
</feature>
<feature type="domain" description="RUN" evidence="5">
    <location>
        <begin position="943"/>
        <end position="1088"/>
    </location>
</feature>
<dbReference type="SMART" id="SM00593">
    <property type="entry name" value="RUN"/>
    <property type="match status" value="1"/>
</dbReference>
<dbReference type="SMART" id="SM00326">
    <property type="entry name" value="SH3"/>
    <property type="match status" value="1"/>
</dbReference>
<reference evidence="6" key="2">
    <citation type="submission" date="2007-04" db="EMBL/GenBank/DDBJ databases">
        <title>The genome of the human body louse.</title>
        <authorList>
            <consortium name="The Human Body Louse Genome Consortium"/>
            <person name="Kirkness E."/>
            <person name="Walenz B."/>
            <person name="Hass B."/>
            <person name="Bruggner R."/>
            <person name="Strausberg R."/>
        </authorList>
    </citation>
    <scope>NUCLEOTIDE SEQUENCE</scope>
    <source>
        <strain evidence="6">USDA</strain>
    </source>
</reference>
<evidence type="ECO:0000256" key="1">
    <source>
        <dbReference type="ARBA" id="ARBA00022443"/>
    </source>
</evidence>
<dbReference type="Gene3D" id="1.20.58.900">
    <property type="match status" value="1"/>
</dbReference>
<dbReference type="SUPFAM" id="SSF50044">
    <property type="entry name" value="SH3-domain"/>
    <property type="match status" value="1"/>
</dbReference>
<dbReference type="EMBL" id="DS235070">
    <property type="protein sequence ID" value="EEB11271.1"/>
    <property type="molecule type" value="Genomic_DNA"/>
</dbReference>
<dbReference type="InParanoid" id="E0VD15"/>
<dbReference type="HOGENOM" id="CLU_001382_0_0_1"/>
<feature type="compositionally biased region" description="Polar residues" evidence="3">
    <location>
        <begin position="779"/>
        <end position="791"/>
    </location>
</feature>
<dbReference type="Proteomes" id="UP000009046">
    <property type="component" value="Unassembled WGS sequence"/>
</dbReference>
<evidence type="ECO:0000259" key="4">
    <source>
        <dbReference type="PROSITE" id="PS50002"/>
    </source>
</evidence>
<feature type="compositionally biased region" description="Polar residues" evidence="3">
    <location>
        <begin position="1239"/>
        <end position="1253"/>
    </location>
</feature>
<organism>
    <name type="scientific">Pediculus humanus subsp. corporis</name>
    <name type="common">Body louse</name>
    <dbReference type="NCBI Taxonomy" id="121224"/>
    <lineage>
        <taxon>Eukaryota</taxon>
        <taxon>Metazoa</taxon>
        <taxon>Ecdysozoa</taxon>
        <taxon>Arthropoda</taxon>
        <taxon>Hexapoda</taxon>
        <taxon>Insecta</taxon>
        <taxon>Pterygota</taxon>
        <taxon>Neoptera</taxon>
        <taxon>Paraneoptera</taxon>
        <taxon>Psocodea</taxon>
        <taxon>Troctomorpha</taxon>
        <taxon>Phthiraptera</taxon>
        <taxon>Anoplura</taxon>
        <taxon>Pediculidae</taxon>
        <taxon>Pediculus</taxon>
    </lineage>
</organism>
<reference evidence="7" key="3">
    <citation type="submission" date="2021-02" db="UniProtKB">
        <authorList>
            <consortium name="EnsemblMetazoa"/>
        </authorList>
    </citation>
    <scope>IDENTIFICATION</scope>
    <source>
        <strain evidence="7">USDA</strain>
    </source>
</reference>
<dbReference type="SUPFAM" id="SSF140741">
    <property type="entry name" value="RUN domain-like"/>
    <property type="match status" value="1"/>
</dbReference>
<evidence type="ECO:0000256" key="2">
    <source>
        <dbReference type="PROSITE-ProRule" id="PRU00192"/>
    </source>
</evidence>
<feature type="region of interest" description="Disordered" evidence="3">
    <location>
        <begin position="1137"/>
        <end position="1182"/>
    </location>
</feature>
<feature type="region of interest" description="Disordered" evidence="3">
    <location>
        <begin position="1224"/>
        <end position="1455"/>
    </location>
</feature>
<feature type="compositionally biased region" description="Basic residues" evidence="3">
    <location>
        <begin position="1167"/>
        <end position="1180"/>
    </location>
</feature>
<dbReference type="GeneID" id="8238132"/>
<feature type="compositionally biased region" description="Basic and acidic residues" evidence="3">
    <location>
        <begin position="1269"/>
        <end position="1285"/>
    </location>
</feature>
<proteinExistence type="predicted"/>
<feature type="region of interest" description="Disordered" evidence="3">
    <location>
        <begin position="226"/>
        <end position="318"/>
    </location>
</feature>
<dbReference type="EMBL" id="AAZO01001235">
    <property type="status" value="NOT_ANNOTATED_CDS"/>
    <property type="molecule type" value="Genomic_DNA"/>
</dbReference>
<evidence type="ECO:0000313" key="6">
    <source>
        <dbReference type="EMBL" id="EEB11271.1"/>
    </source>
</evidence>
<dbReference type="OMA" id="PMRHKTR"/>
<name>E0VD15_PEDHC</name>
<feature type="compositionally biased region" description="Polar residues" evidence="3">
    <location>
        <begin position="1433"/>
        <end position="1449"/>
    </location>
</feature>
<reference evidence="6" key="1">
    <citation type="submission" date="2007-04" db="EMBL/GenBank/DDBJ databases">
        <title>Annotation of Pediculus humanus corporis strain USDA.</title>
        <authorList>
            <person name="Kirkness E."/>
            <person name="Hannick L."/>
            <person name="Hass B."/>
            <person name="Bruggner R."/>
            <person name="Lawson D."/>
            <person name="Bidwell S."/>
            <person name="Joardar V."/>
            <person name="Caler E."/>
            <person name="Walenz B."/>
            <person name="Inman J."/>
            <person name="Schobel S."/>
            <person name="Galinsky K."/>
            <person name="Amedeo P."/>
            <person name="Strausberg R."/>
        </authorList>
    </citation>
    <scope>NUCLEOTIDE SEQUENCE</scope>
    <source>
        <strain evidence="6">USDA</strain>
    </source>
</reference>
<evidence type="ECO:0008006" key="9">
    <source>
        <dbReference type="Google" id="ProtNLM"/>
    </source>
</evidence>
<dbReference type="RefSeq" id="XP_002424009.1">
    <property type="nucleotide sequence ID" value="XM_002423964.1"/>
</dbReference>
<gene>
    <name evidence="7" type="primary">8238132</name>
    <name evidence="6" type="ORF">Phum_PHUM103590</name>
</gene>
<dbReference type="CDD" id="cd17685">
    <property type="entry name" value="RUN_RUSC"/>
    <property type="match status" value="1"/>
</dbReference>
<keyword evidence="1 2" id="KW-0728">SH3 domain</keyword>
<feature type="compositionally biased region" description="Gly residues" evidence="3">
    <location>
        <begin position="1336"/>
        <end position="1347"/>
    </location>
</feature>
<evidence type="ECO:0000259" key="5">
    <source>
        <dbReference type="PROSITE" id="PS50826"/>
    </source>
</evidence>
<evidence type="ECO:0000313" key="8">
    <source>
        <dbReference type="Proteomes" id="UP000009046"/>
    </source>
</evidence>
<dbReference type="PANTHER" id="PTHR15591">
    <property type="entry name" value="RUN AND SH3 DOMAIN CONTAINING"/>
    <property type="match status" value="1"/>
</dbReference>
<dbReference type="InterPro" id="IPR047343">
    <property type="entry name" value="RUSC1_2"/>
</dbReference>
<dbReference type="Pfam" id="PF02759">
    <property type="entry name" value="RUN"/>
    <property type="match status" value="1"/>
</dbReference>
<dbReference type="GO" id="GO:0031410">
    <property type="term" value="C:cytoplasmic vesicle"/>
    <property type="evidence" value="ECO:0007669"/>
    <property type="project" value="TreeGrafter"/>
</dbReference>
<feature type="compositionally biased region" description="Polar residues" evidence="3">
    <location>
        <begin position="296"/>
        <end position="318"/>
    </location>
</feature>
<feature type="compositionally biased region" description="Basic and acidic residues" evidence="3">
    <location>
        <begin position="1293"/>
        <end position="1319"/>
    </location>
</feature>
<dbReference type="Pfam" id="PF00018">
    <property type="entry name" value="SH3_1"/>
    <property type="match status" value="1"/>
</dbReference>
<dbReference type="InterPro" id="IPR004012">
    <property type="entry name" value="Run_dom"/>
</dbReference>
<dbReference type="InterPro" id="IPR001452">
    <property type="entry name" value="SH3_domain"/>
</dbReference>
<feature type="compositionally biased region" description="Acidic residues" evidence="3">
    <location>
        <begin position="227"/>
        <end position="238"/>
    </location>
</feature>
<sequence length="1555" mass="174414">MECEDDSNNDIIKGIMANIKGNLISPVADCNSNNLRMPKENLLLCSTDSVQDCSDFLQDNSDYQWFLDYGYKENNYSHHQSILQVTKSQDLVYYEDISRNFDANLAEVDMDEFNSEDIHSVLSSLPNIQGVEEREMFASVSESMMVKFGFDESISVHTSSQEETNNTSVCKSQPLFSPMHDNFIPNSNLSVDSLDLSENDMNLMVTCQANKNNYTIAFEGSTVMGTEDSENSISEENECPSKDEGYNEGFAQQNNNSMARSDSPYTTWSKIKKNSNENLQLKRHPSGNNNNNNNNTTDDISNSCGQTNNSKTTKSMSLPNLYHKNQKLFSGLTMSAKLDSSSSLKSQQKFIKLFDIQNSCNSKSVDHSAFSASGKAPHNFSLLKLFIKQKSGSHEGMSNYTTDDSSTNSETYEQRDYDKVMANNLKMNEMNKIKNYQSPVNIIKGNIFRKKDKDYNYESTDSITDRKIISENDVRETTKYPKSNSNDRQIIKDDYEIGSDHKYCSDESTQENGSNTESAENLLCNCTKQSSKNDVKKLVTEKSIQTSSDVLKSRTKVPVYILYPNYSLPNLEFLKKEHYVQNLDFSKIFIRPQQYQTPSSKVSSPKNTPRRPFSVNDIETLKRTGFKHVKDWESLTFLLPKEYKQFLQEIPEIVSHIKEVKNINEELVPLFCLSPPPNRKIKKRPTSCEINFFNNDHRNSNFSSTATQPSSGYRGSSTMLYSNNSSCAGSPRNPSCGYKYDCSSESGSLRKSSNGSKHYSKTSSESSSTRPPLPKGILRNNSLDNHQYTCKTQKENANKRYSMTELTDQNVNAEEKSDLKGESNYARSDSGENSPEDYENYGYLDEEIGGMKKTVSFAERISFAVKEREKENGAVPLNSPCSAMINQKLQEVFTIKSSESLLADSPIKHPIQTSAEFLQKKDLILDVKKAVDKIIKLSKESKDPTNLCLHQLCPTLYAILSDGLKEEIETPFGPIRNSVWGVVEASSQNGPMIQTLNELVQRLNRDDVFTEGLIKFNAFVFGLINARALSGWLSYLRTRDGLLKKYYNNSGLLLLSNTAGAFRVLIDELINILEPLSLIRFNLDLMYQTKLLHCSLQNLNHLLEASVAKNEADSNAFLTPTKQFMLLKLVQSIQNSINQGGESKRGKSSGNQKDGKSEEVSQEKNKFIRTRKASTVKARPRSGILGQAGKEITDVNIAMKKRWSGVHSNSKLVEAFDKLGNDSESDYTDSLDCKKPVTENETSSPSKNANNSTKEQKKNILLNLNKKSNKTEDCKTEMEKKENGGHKFKRLQQKWEKLSGKTEVDVDERNYYVDNRPENRPCSAPEKGSPEKHNSGGSGGGGGGGGNSNLFSIPSPTSRISKIPRLVTSPSSSSPSSKGTRKPVSPPSLNPSTSNNQKTYKSNNLGKVQSSEVPKINHQVSNNNKSDEKSPSKLYSNGNDRGNYTNRPNSLPFRGCNTMPFKKSETLVMRKGSSMSLNRRTTTTTTPQKLQHVQRTVRTLTHRLPSDSGHLSFNEGEKLKVVLEVDKTWLLCCRGTQKGLVPKSAVISDIEDVKF</sequence>
<dbReference type="VEuPathDB" id="VectorBase:PHUM103590"/>
<dbReference type="PANTHER" id="PTHR15591:SF13">
    <property type="entry name" value="RUN DOMAIN-CONTAINING PROTEIN"/>
    <property type="match status" value="1"/>
</dbReference>
<dbReference type="OrthoDB" id="9884296at2759"/>
<dbReference type="Gene3D" id="2.30.30.40">
    <property type="entry name" value="SH3 Domains"/>
    <property type="match status" value="1"/>
</dbReference>
<feature type="region of interest" description="Disordered" evidence="3">
    <location>
        <begin position="747"/>
        <end position="840"/>
    </location>
</feature>
<dbReference type="EnsemblMetazoa" id="PHUM103590-RA">
    <property type="protein sequence ID" value="PHUM103590-PA"/>
    <property type="gene ID" value="PHUM103590"/>
</dbReference>
<protein>
    <recommendedName>
        <fullName evidence="9">Iporin</fullName>
    </recommendedName>
</protein>
<feature type="compositionally biased region" description="Polar residues" evidence="3">
    <location>
        <begin position="799"/>
        <end position="812"/>
    </location>
</feature>
<dbReference type="CTD" id="8238132"/>
<dbReference type="PROSITE" id="PS50002">
    <property type="entry name" value="SH3"/>
    <property type="match status" value="1"/>
</dbReference>
<dbReference type="STRING" id="121224.E0VD15"/>
<dbReference type="eggNOG" id="ENOG502QR1I">
    <property type="taxonomic scope" value="Eukaryota"/>
</dbReference>
<dbReference type="PROSITE" id="PS50826">
    <property type="entry name" value="RUN"/>
    <property type="match status" value="1"/>
</dbReference>
<dbReference type="InterPro" id="IPR036028">
    <property type="entry name" value="SH3-like_dom_sf"/>
</dbReference>